<comment type="PTM">
    <text evidence="12">Upon Fe-S cluster removal intramolecular disulfide bonds are formed.</text>
</comment>
<dbReference type="GO" id="GO:0051539">
    <property type="term" value="F:4 iron, 4 sulfur cluster binding"/>
    <property type="evidence" value="ECO:0007669"/>
    <property type="project" value="UniProtKB-UniRule"/>
</dbReference>
<keyword evidence="16" id="KW-1185">Reference proteome</keyword>
<comment type="similarity">
    <text evidence="2 12">Belongs to the WhiB family.</text>
</comment>
<evidence type="ECO:0000313" key="15">
    <source>
        <dbReference type="EMBL" id="GCE43584.1"/>
    </source>
</evidence>
<evidence type="ECO:0000313" key="16">
    <source>
        <dbReference type="Proteomes" id="UP000287519"/>
    </source>
</evidence>
<evidence type="ECO:0000259" key="14">
    <source>
        <dbReference type="PROSITE" id="PS51674"/>
    </source>
</evidence>
<reference evidence="15 16" key="1">
    <citation type="submission" date="2018-11" db="EMBL/GenBank/DDBJ databases">
        <title>Microbial catabolism of amino acid.</title>
        <authorList>
            <person name="Hibi M."/>
            <person name="Ogawa J."/>
        </authorList>
    </citation>
    <scope>NUCLEOTIDE SEQUENCE [LARGE SCALE GENOMIC DNA]</scope>
    <source>
        <strain evidence="15 16">C31-06</strain>
    </source>
</reference>
<feature type="binding site" evidence="12">
    <location>
        <position position="105"/>
    </location>
    <ligand>
        <name>[4Fe-4S] cluster</name>
        <dbReference type="ChEBI" id="CHEBI:49883"/>
    </ligand>
</feature>
<keyword evidence="3 12" id="KW-0004">4Fe-4S</keyword>
<evidence type="ECO:0000256" key="11">
    <source>
        <dbReference type="ARBA" id="ARBA00023163"/>
    </source>
</evidence>
<evidence type="ECO:0000256" key="2">
    <source>
        <dbReference type="ARBA" id="ARBA00006597"/>
    </source>
</evidence>
<evidence type="ECO:0000256" key="5">
    <source>
        <dbReference type="ARBA" id="ARBA00022723"/>
    </source>
</evidence>
<feature type="binding site" evidence="12">
    <location>
        <position position="114"/>
    </location>
    <ligand>
        <name>[4Fe-4S] cluster</name>
        <dbReference type="ChEBI" id="CHEBI:49883"/>
    </ligand>
</feature>
<feature type="compositionally biased region" description="Low complexity" evidence="13">
    <location>
        <begin position="148"/>
        <end position="160"/>
    </location>
</feature>
<evidence type="ECO:0000256" key="12">
    <source>
        <dbReference type="HAMAP-Rule" id="MF_01479"/>
    </source>
</evidence>
<evidence type="ECO:0000256" key="1">
    <source>
        <dbReference type="ARBA" id="ARBA00004496"/>
    </source>
</evidence>
<dbReference type="Proteomes" id="UP000287519">
    <property type="component" value="Unassembled WGS sequence"/>
</dbReference>
<feature type="binding site" evidence="12">
    <location>
        <position position="108"/>
    </location>
    <ligand>
        <name>[4Fe-4S] cluster</name>
        <dbReference type="ChEBI" id="CHEBI:49883"/>
    </ligand>
</feature>
<dbReference type="GO" id="GO:0003677">
    <property type="term" value="F:DNA binding"/>
    <property type="evidence" value="ECO:0007669"/>
    <property type="project" value="UniProtKB-UniRule"/>
</dbReference>
<dbReference type="HAMAP" id="MF_01479">
    <property type="entry name" value="WhiB"/>
    <property type="match status" value="1"/>
</dbReference>
<name>A0A402CIZ3_RHOWR</name>
<keyword evidence="11 12" id="KW-0804">Transcription</keyword>
<dbReference type="GO" id="GO:0045892">
    <property type="term" value="P:negative regulation of DNA-templated transcription"/>
    <property type="evidence" value="ECO:0007669"/>
    <property type="project" value="TreeGrafter"/>
</dbReference>
<feature type="region of interest" description="Disordered" evidence="13">
    <location>
        <begin position="32"/>
        <end position="90"/>
    </location>
</feature>
<dbReference type="PROSITE" id="PS51674">
    <property type="entry name" value="4FE4S_WBL"/>
    <property type="match status" value="1"/>
</dbReference>
<dbReference type="InterPro" id="IPR003482">
    <property type="entry name" value="Whib"/>
</dbReference>
<sequence length="160" mass="17730">MWERTLMTAAHENVGATGLPDGTATQLFIGGQAASRTSPRDPLSVSPFKSESDPSAVPDHPHHPIDRNWQQRASCRGTDTDMFFSPDGERRSVRARREHAAKQLCQSCPVLTDCRAHALTTTETYGIWGGLSETERARHTRRTRRATSRPPGGTPRRLTL</sequence>
<dbReference type="GO" id="GO:0045454">
    <property type="term" value="P:cell redox homeostasis"/>
    <property type="evidence" value="ECO:0007669"/>
    <property type="project" value="TreeGrafter"/>
</dbReference>
<dbReference type="PANTHER" id="PTHR38839:SF5">
    <property type="entry name" value="TRANSCRIPTIONAL REGULATOR WHID"/>
    <property type="match status" value="1"/>
</dbReference>
<dbReference type="Pfam" id="PF02467">
    <property type="entry name" value="Whib"/>
    <property type="match status" value="1"/>
</dbReference>
<dbReference type="PANTHER" id="PTHR38839">
    <property type="entry name" value="TRANSCRIPTIONAL REGULATOR WHID-RELATED"/>
    <property type="match status" value="1"/>
</dbReference>
<evidence type="ECO:0000256" key="4">
    <source>
        <dbReference type="ARBA" id="ARBA00022490"/>
    </source>
</evidence>
<keyword evidence="10 12" id="KW-1015">Disulfide bond</keyword>
<evidence type="ECO:0000256" key="7">
    <source>
        <dbReference type="ARBA" id="ARBA00023014"/>
    </source>
</evidence>
<feature type="region of interest" description="Disordered" evidence="13">
    <location>
        <begin position="133"/>
        <end position="160"/>
    </location>
</feature>
<keyword evidence="7 12" id="KW-0411">Iron-sulfur</keyword>
<dbReference type="GO" id="GO:0005737">
    <property type="term" value="C:cytoplasm"/>
    <property type="evidence" value="ECO:0007669"/>
    <property type="project" value="UniProtKB-SubCell"/>
</dbReference>
<evidence type="ECO:0000256" key="9">
    <source>
        <dbReference type="ARBA" id="ARBA00023125"/>
    </source>
</evidence>
<dbReference type="EMBL" id="BHYM01000079">
    <property type="protein sequence ID" value="GCE43584.1"/>
    <property type="molecule type" value="Genomic_DNA"/>
</dbReference>
<evidence type="ECO:0000256" key="3">
    <source>
        <dbReference type="ARBA" id="ARBA00022485"/>
    </source>
</evidence>
<keyword evidence="9 12" id="KW-0238">DNA-binding</keyword>
<comment type="cofactor">
    <cofactor evidence="12">
        <name>[4Fe-4S] cluster</name>
        <dbReference type="ChEBI" id="CHEBI:49883"/>
    </cofactor>
    <text evidence="12">Binds 1 [4Fe-4S] cluster per subunit. Following nitrosylation of the [4Fe-4S] cluster binds 1 [4Fe-8(NO)] cluster per subunit.</text>
</comment>
<gene>
    <name evidence="12" type="primary">whiB</name>
    <name evidence="15" type="ORF">Rhow_007814</name>
</gene>
<comment type="caution">
    <text evidence="15">The sequence shown here is derived from an EMBL/GenBank/DDBJ whole genome shotgun (WGS) entry which is preliminary data.</text>
</comment>
<feature type="domain" description="4Fe-4S Wbl-type" evidence="14">
    <location>
        <begin position="74"/>
        <end position="138"/>
    </location>
</feature>
<keyword evidence="6 12" id="KW-0408">Iron</keyword>
<proteinExistence type="inferred from homology"/>
<dbReference type="GO" id="GO:0047134">
    <property type="term" value="F:protein-disulfide reductase [NAD(P)H] activity"/>
    <property type="evidence" value="ECO:0007669"/>
    <property type="project" value="TreeGrafter"/>
</dbReference>
<accession>A0A402CIZ3</accession>
<comment type="PTM">
    <text evidence="12">The Fe-S cluster can be nitrosylated by nitric oxide (NO).</text>
</comment>
<dbReference type="InterPro" id="IPR034768">
    <property type="entry name" value="4FE4S_WBL"/>
</dbReference>
<comment type="function">
    <text evidence="12">Acts as a transcriptional regulator. Probably redox-responsive. The apo- but not holo-form probably binds DNA.</text>
</comment>
<organism evidence="15 16">
    <name type="scientific">Rhodococcus wratislaviensis</name>
    <name type="common">Tsukamurella wratislaviensis</name>
    <dbReference type="NCBI Taxonomy" id="44752"/>
    <lineage>
        <taxon>Bacteria</taxon>
        <taxon>Bacillati</taxon>
        <taxon>Actinomycetota</taxon>
        <taxon>Actinomycetes</taxon>
        <taxon>Mycobacteriales</taxon>
        <taxon>Nocardiaceae</taxon>
        <taxon>Rhodococcus</taxon>
    </lineage>
</organism>
<keyword evidence="8 12" id="KW-0805">Transcription regulation</keyword>
<dbReference type="GO" id="GO:0046872">
    <property type="term" value="F:metal ion binding"/>
    <property type="evidence" value="ECO:0007669"/>
    <property type="project" value="UniProtKB-KW"/>
</dbReference>
<feature type="binding site" evidence="12">
    <location>
        <position position="75"/>
    </location>
    <ligand>
        <name>[4Fe-4S] cluster</name>
        <dbReference type="ChEBI" id="CHEBI:49883"/>
    </ligand>
</feature>
<keyword evidence="5 12" id="KW-0479">Metal-binding</keyword>
<evidence type="ECO:0000256" key="13">
    <source>
        <dbReference type="SAM" id="MobiDB-lite"/>
    </source>
</evidence>
<comment type="subcellular location">
    <subcellularLocation>
        <location evidence="1 12">Cytoplasm</location>
    </subcellularLocation>
</comment>
<evidence type="ECO:0000256" key="6">
    <source>
        <dbReference type="ARBA" id="ARBA00023004"/>
    </source>
</evidence>
<keyword evidence="4 12" id="KW-0963">Cytoplasm</keyword>
<protein>
    <recommendedName>
        <fullName evidence="12">Transcriptional regulator WhiB</fullName>
    </recommendedName>
</protein>
<dbReference type="AlphaFoldDB" id="A0A402CIZ3"/>
<evidence type="ECO:0000256" key="10">
    <source>
        <dbReference type="ARBA" id="ARBA00023157"/>
    </source>
</evidence>
<dbReference type="GO" id="GO:0035731">
    <property type="term" value="F:dinitrosyl-iron complex binding"/>
    <property type="evidence" value="ECO:0007669"/>
    <property type="project" value="UniProtKB-UniRule"/>
</dbReference>
<evidence type="ECO:0000256" key="8">
    <source>
        <dbReference type="ARBA" id="ARBA00023015"/>
    </source>
</evidence>
<feature type="compositionally biased region" description="Basic residues" evidence="13">
    <location>
        <begin position="138"/>
        <end position="147"/>
    </location>
</feature>